<keyword evidence="1" id="KW-0808">Transferase</keyword>
<organism evidence="1">
    <name type="scientific">Siphoviridae sp. cthu813</name>
    <dbReference type="NCBI Taxonomy" id="2825618"/>
    <lineage>
        <taxon>Viruses</taxon>
        <taxon>Duplodnaviria</taxon>
        <taxon>Heunggongvirae</taxon>
        <taxon>Uroviricota</taxon>
        <taxon>Caudoviricetes</taxon>
    </lineage>
</organism>
<evidence type="ECO:0000313" key="1">
    <source>
        <dbReference type="EMBL" id="DAG06356.1"/>
    </source>
</evidence>
<keyword evidence="1" id="KW-0548">Nucleotidyltransferase</keyword>
<keyword evidence="1" id="KW-0696">RNA-directed RNA polymerase</keyword>
<dbReference type="GO" id="GO:0003968">
    <property type="term" value="F:RNA-directed RNA polymerase activity"/>
    <property type="evidence" value="ECO:0007669"/>
    <property type="project" value="UniProtKB-KW"/>
</dbReference>
<accession>A0A8S5VI21</accession>
<name>A0A8S5VI21_9CAUD</name>
<protein>
    <submittedName>
        <fullName evidence="1">RNA-dependent RNA polymerase</fullName>
    </submittedName>
</protein>
<sequence>MGYEHSQDDESIDIFDNEDVEVDDYQDDILDDEDLEAIAHYGMPRRSGRYPWGSGENPYQREAFFRSSYGELRSQGLSDTEIRTAMGMSSTEFRQMKSISKDRVRAERIAQVMKLKEHGYSNVEIGKRLNPPKGESYVRSILTEQAKERTELTKKTADFMKKQLSTKKYLDVGEASERELSDILGYKITAERKDTALKMLQQEGYDIVEIKLQQATNKRNFTTMKILAPKGTTKQDIYNNLDAVKTIGDYETVSEMTELGLKPPVSLDSSRIQVRYRDQGGLEKDGTIELRRGVDDISLGKANYAQVRIAVDGTHYLKGMAVYSDNLPDGVDVVFNTNKTEDVPMLGPKDNTVLKPMKRTADGQIDPANPFGATIKKQLFYNSGDGNEKQGVMNIVNEEGGWAEYAKTLSAQMLSKQPVPLIKRQLNESYESRKKELDEILSLTNPAVKKKLLESYAEDCDTAAVNLKAAAFPRQATQVILPLTTIKDTEVYAPQYRDGEEVVLIRFPHAGIFEIPKLRVNNRNKEGKSSIGPAAKDAIGISSTVAEQLSGADFDGDTVLVIPVNDKVRIRTDKTLDALKGFDPKVEYKGYPGLKKINSDYKQKQMGVVSNLITDMTLQGAPMDEIARAVKYSMCIIDAEKHNLDYKRCYQEQNIDALKKDYQGGGGVSTLISKAKSPKLVPERKNFSIDRDTDRETGEKKYRETGRTYTDKNGKVVLAQENSTRMAETKDARTLISDADTPTERAYANYANQMKALANKARKEYLDTPSAKFNRSAEKTYEAEVDSLKVKLNKALKNAPRERQAQLVANVVIKNKKKDNPDIDKKEEKRLRQQAIAAARARFGANRQDVRIDITDREWEAIQSGAISNSLLMRVLANTDMDAVKQRAMPYQGQTVTPSMERRIRTMLSSGRTAAEIADSVGVSVSTVNNYR</sequence>
<reference evidence="1" key="1">
    <citation type="journal article" date="2021" name="Proc. Natl. Acad. Sci. U.S.A.">
        <title>A Catalog of Tens of Thousands of Viruses from Human Metagenomes Reveals Hidden Associations with Chronic Diseases.</title>
        <authorList>
            <person name="Tisza M.J."/>
            <person name="Buck C.B."/>
        </authorList>
    </citation>
    <scope>NUCLEOTIDE SEQUENCE</scope>
    <source>
        <strain evidence="1">Cthu813</strain>
    </source>
</reference>
<proteinExistence type="predicted"/>
<dbReference type="EMBL" id="BK016270">
    <property type="protein sequence ID" value="DAG06356.1"/>
    <property type="molecule type" value="Genomic_DNA"/>
</dbReference>